<evidence type="ECO:0000313" key="4">
    <source>
        <dbReference type="Proteomes" id="UP001619911"/>
    </source>
</evidence>
<keyword evidence="1" id="KW-1133">Transmembrane helix</keyword>
<proteinExistence type="predicted"/>
<feature type="transmembrane region" description="Helical" evidence="1">
    <location>
        <begin position="7"/>
        <end position="27"/>
    </location>
</feature>
<dbReference type="Proteomes" id="UP001619911">
    <property type="component" value="Unassembled WGS sequence"/>
</dbReference>
<dbReference type="EMBL" id="JAUIYO010000002">
    <property type="protein sequence ID" value="MFK2824891.1"/>
    <property type="molecule type" value="Genomic_DNA"/>
</dbReference>
<dbReference type="InterPro" id="IPR012854">
    <property type="entry name" value="Cu_amine_oxidase-like_N"/>
</dbReference>
<comment type="caution">
    <text evidence="3">The sequence shown here is derived from an EMBL/GenBank/DDBJ whole genome shotgun (WGS) entry which is preliminary data.</text>
</comment>
<keyword evidence="1" id="KW-0472">Membrane</keyword>
<evidence type="ECO:0000256" key="1">
    <source>
        <dbReference type="SAM" id="Phobius"/>
    </source>
</evidence>
<sequence>MLKKSLFFIVFLIAISGGILLMQWIGYEKTSKAFPNIRVNQEIQLEHHDKGLFIKHTFTGLEAEEPLSVVMPASALEASCQKKEGTCAFRGQSVNIVPKGERLSISYFIKMPAFHFAFVLSDWFIKSKEAKVGHTILHLTDEKIRKGMWFSSLGASEVKKLDLIDYYLFQGTGNPGELYWQPTPLKQLEAKEKLVVYGESKSGLDQQQLHLFQQALVDQAVIILTNEHPAYSSDRLIIVKNSGQFAELMEAFITKSVMQNYHFKEGEEWLGYVMIAYKLDRPVGSEKVKIMYNQLNEQLTDQEREEWENLLFGLTKGPITAEQLDDTLSAVKGLNTSFFAKNKNANKRFQPLFFYDSRSVIINGKETNLQTMVQDGQLFFPFMETTQALGYEIKEVADDKSLLVKRGYNTFRFSPGQNRFILNEEHYGLYEKALQTYDGQLYINEKWLQKVFLVSVQNDKNIQVQDLNE</sequence>
<gene>
    <name evidence="3" type="ORF">QYG89_04235</name>
</gene>
<keyword evidence="1" id="KW-0812">Transmembrane</keyword>
<protein>
    <submittedName>
        <fullName evidence="3">Stalk domain-containing protein</fullName>
    </submittedName>
</protein>
<accession>A0ABW8I609</accession>
<reference evidence="3 4" key="1">
    <citation type="submission" date="2023-07" db="EMBL/GenBank/DDBJ databases">
        <title>Bacillus lucianemedeirus sp. nov, a new species isolated from an immunobiological production facility.</title>
        <authorList>
            <person name="Costa L.V."/>
            <person name="Miranda R.V.S.L."/>
            <person name="Brandao M.L.L."/>
            <person name="Reis C.M.F."/>
            <person name="Frazao A.M."/>
            <person name="Cruz F.V."/>
            <person name="Baio P.V.P."/>
            <person name="Veras J.F.C."/>
            <person name="Ramos J.N."/>
            <person name="Vieira V."/>
        </authorList>
    </citation>
    <scope>NUCLEOTIDE SEQUENCE [LARGE SCALE GENOMIC DNA]</scope>
    <source>
        <strain evidence="3 4">B190/17</strain>
    </source>
</reference>
<dbReference type="RefSeq" id="WP_404314917.1">
    <property type="nucleotide sequence ID" value="NZ_JAUIYO010000002.1"/>
</dbReference>
<feature type="domain" description="Copper amine oxidase-like N-terminal" evidence="2">
    <location>
        <begin position="362"/>
        <end position="461"/>
    </location>
</feature>
<name>A0ABW8I609_9BACI</name>
<dbReference type="Pfam" id="PF07833">
    <property type="entry name" value="Cu_amine_oxidN1"/>
    <property type="match status" value="1"/>
</dbReference>
<evidence type="ECO:0000313" key="3">
    <source>
        <dbReference type="EMBL" id="MFK2824891.1"/>
    </source>
</evidence>
<evidence type="ECO:0000259" key="2">
    <source>
        <dbReference type="Pfam" id="PF07833"/>
    </source>
</evidence>
<keyword evidence="4" id="KW-1185">Reference proteome</keyword>
<organism evidence="3 4">
    <name type="scientific">Bacillus lumedeiriae</name>
    <dbReference type="NCBI Taxonomy" id="3058829"/>
    <lineage>
        <taxon>Bacteria</taxon>
        <taxon>Bacillati</taxon>
        <taxon>Bacillota</taxon>
        <taxon>Bacilli</taxon>
        <taxon>Bacillales</taxon>
        <taxon>Bacillaceae</taxon>
        <taxon>Bacillus</taxon>
    </lineage>
</organism>